<dbReference type="AlphaFoldDB" id="A0AAV2JG46"/>
<protein>
    <submittedName>
        <fullName evidence="3">Uncharacterized protein</fullName>
    </submittedName>
</protein>
<dbReference type="Proteomes" id="UP001497482">
    <property type="component" value="Chromosome 12"/>
</dbReference>
<keyword evidence="4" id="KW-1185">Reference proteome</keyword>
<sequence length="76" mass="8313">MGQMLQRDGSFLQLVPLSLLHILCLLMSSELLRKHGSAADFLRPTQNETHKSSGNLSCAKHHGEKSPESTGWKGAV</sequence>
<evidence type="ECO:0000256" key="2">
    <source>
        <dbReference type="SAM" id="SignalP"/>
    </source>
</evidence>
<proteinExistence type="predicted"/>
<dbReference type="EMBL" id="OZ035834">
    <property type="protein sequence ID" value="CAL1576527.1"/>
    <property type="molecule type" value="Genomic_DNA"/>
</dbReference>
<evidence type="ECO:0000256" key="1">
    <source>
        <dbReference type="SAM" id="MobiDB-lite"/>
    </source>
</evidence>
<accession>A0AAV2JG46</accession>
<feature type="compositionally biased region" description="Polar residues" evidence="1">
    <location>
        <begin position="44"/>
        <end position="56"/>
    </location>
</feature>
<feature type="chain" id="PRO_5043785676" evidence="2">
    <location>
        <begin position="39"/>
        <end position="76"/>
    </location>
</feature>
<evidence type="ECO:0000313" key="4">
    <source>
        <dbReference type="Proteomes" id="UP001497482"/>
    </source>
</evidence>
<evidence type="ECO:0000313" key="3">
    <source>
        <dbReference type="EMBL" id="CAL1576527.1"/>
    </source>
</evidence>
<reference evidence="3 4" key="1">
    <citation type="submission" date="2024-04" db="EMBL/GenBank/DDBJ databases">
        <authorList>
            <person name="Waldvogel A.-M."/>
            <person name="Schoenle A."/>
        </authorList>
    </citation>
    <scope>NUCLEOTIDE SEQUENCE [LARGE SCALE GENOMIC DNA]</scope>
</reference>
<organism evidence="3 4">
    <name type="scientific">Knipowitschia caucasica</name>
    <name type="common">Caucasian dwarf goby</name>
    <name type="synonym">Pomatoschistus caucasicus</name>
    <dbReference type="NCBI Taxonomy" id="637954"/>
    <lineage>
        <taxon>Eukaryota</taxon>
        <taxon>Metazoa</taxon>
        <taxon>Chordata</taxon>
        <taxon>Craniata</taxon>
        <taxon>Vertebrata</taxon>
        <taxon>Euteleostomi</taxon>
        <taxon>Actinopterygii</taxon>
        <taxon>Neopterygii</taxon>
        <taxon>Teleostei</taxon>
        <taxon>Neoteleostei</taxon>
        <taxon>Acanthomorphata</taxon>
        <taxon>Gobiaria</taxon>
        <taxon>Gobiiformes</taxon>
        <taxon>Gobioidei</taxon>
        <taxon>Gobiidae</taxon>
        <taxon>Gobiinae</taxon>
        <taxon>Knipowitschia</taxon>
    </lineage>
</organism>
<keyword evidence="2" id="KW-0732">Signal</keyword>
<feature type="region of interest" description="Disordered" evidence="1">
    <location>
        <begin position="44"/>
        <end position="76"/>
    </location>
</feature>
<feature type="signal peptide" evidence="2">
    <location>
        <begin position="1"/>
        <end position="38"/>
    </location>
</feature>
<gene>
    <name evidence="3" type="ORF">KC01_LOCUS7954</name>
</gene>
<name>A0AAV2JG46_KNICA</name>